<keyword evidence="4" id="KW-1133">Transmembrane helix</keyword>
<evidence type="ECO:0000313" key="7">
    <source>
        <dbReference type="Proteomes" id="UP000198636"/>
    </source>
</evidence>
<dbReference type="PROSITE" id="PS00137">
    <property type="entry name" value="SUBTILASE_HIS"/>
    <property type="match status" value="1"/>
</dbReference>
<evidence type="ECO:0000256" key="1">
    <source>
        <dbReference type="ARBA" id="ARBA00022670"/>
    </source>
</evidence>
<dbReference type="GO" id="GO:0006508">
    <property type="term" value="P:proteolysis"/>
    <property type="evidence" value="ECO:0007669"/>
    <property type="project" value="UniProtKB-KW"/>
</dbReference>
<sequence length="413" mass="47368">MRKHVIIISISIIIILSVASIYYFFFQEPEYITNMNNNGIGITRHLDALDFSRGEMKKLPEYSPASSIWKMDLRSYDLSNLNLEDRLKDLEFAHFDSKTKWPDALPDEFKPYEILENCKNPGLNIRELHREGIDGKGIGIAIIDQGLLIDHIEYREQLKLYEEIHSSDIVATMHGSAVSSIAVGKTVGVAPGADLYYISCSFGNVHRLRYNYNYIWVAQSIERIVEINNTILEDNKIRVIAISKGFEKYERGYKEIKNAIELAEKNGIFVVSCSLSDFYGFDFHGLGKTPQSDPDDYTSYKPGLWWEKKFYERPNYLRNTTLLFPMDSRTTASPTHTTDYVFYRNGGLSWTVPYIAGLYALACQVNPEIAPEQFWQKAIETGDSVMITHDGKEYELTKIVNPIKLIETIKAQQ</sequence>
<reference evidence="6 7" key="1">
    <citation type="submission" date="2016-10" db="EMBL/GenBank/DDBJ databases">
        <authorList>
            <person name="de Groot N.N."/>
        </authorList>
    </citation>
    <scope>NUCLEOTIDE SEQUENCE [LARGE SCALE GENOMIC DNA]</scope>
    <source>
        <strain evidence="6 7">DSM 18978</strain>
    </source>
</reference>
<dbReference type="STRING" id="1120976.SAMN03080606_02597"/>
<dbReference type="Gene3D" id="3.40.50.200">
    <property type="entry name" value="Peptidase S8/S53 domain"/>
    <property type="match status" value="1"/>
</dbReference>
<dbReference type="InterPro" id="IPR000209">
    <property type="entry name" value="Peptidase_S8/S53_dom"/>
</dbReference>
<dbReference type="Proteomes" id="UP000198636">
    <property type="component" value="Unassembled WGS sequence"/>
</dbReference>
<keyword evidence="4" id="KW-0812">Transmembrane</keyword>
<dbReference type="InterPro" id="IPR036852">
    <property type="entry name" value="Peptidase_S8/S53_dom_sf"/>
</dbReference>
<keyword evidence="3" id="KW-0720">Serine protease</keyword>
<feature type="domain" description="Peptidase S8/S53" evidence="5">
    <location>
        <begin position="135"/>
        <end position="273"/>
    </location>
</feature>
<dbReference type="Pfam" id="PF00082">
    <property type="entry name" value="Peptidase_S8"/>
    <property type="match status" value="1"/>
</dbReference>
<evidence type="ECO:0000259" key="5">
    <source>
        <dbReference type="Pfam" id="PF00082"/>
    </source>
</evidence>
<proteinExistence type="predicted"/>
<gene>
    <name evidence="6" type="ORF">SAMN03080606_02597</name>
</gene>
<keyword evidence="2" id="KW-0378">Hydrolase</keyword>
<dbReference type="AlphaFoldDB" id="A0A1G5J0J1"/>
<dbReference type="CDD" id="cd00306">
    <property type="entry name" value="Peptidases_S8_S53"/>
    <property type="match status" value="1"/>
</dbReference>
<dbReference type="RefSeq" id="WP_242876981.1">
    <property type="nucleotide sequence ID" value="NZ_FMUS01000017.1"/>
</dbReference>
<evidence type="ECO:0000256" key="4">
    <source>
        <dbReference type="SAM" id="Phobius"/>
    </source>
</evidence>
<feature type="transmembrane region" description="Helical" evidence="4">
    <location>
        <begin position="5"/>
        <end position="25"/>
    </location>
</feature>
<dbReference type="PRINTS" id="PR00723">
    <property type="entry name" value="SUBTILISIN"/>
</dbReference>
<keyword evidence="1" id="KW-0645">Protease</keyword>
<evidence type="ECO:0000313" key="6">
    <source>
        <dbReference type="EMBL" id="SCY81856.1"/>
    </source>
</evidence>
<evidence type="ECO:0000256" key="2">
    <source>
        <dbReference type="ARBA" id="ARBA00022801"/>
    </source>
</evidence>
<dbReference type="SUPFAM" id="SSF52743">
    <property type="entry name" value="Subtilisin-like"/>
    <property type="match status" value="1"/>
</dbReference>
<accession>A0A1G5J0J1</accession>
<dbReference type="EMBL" id="FMUS01000017">
    <property type="protein sequence ID" value="SCY81856.1"/>
    <property type="molecule type" value="Genomic_DNA"/>
</dbReference>
<protein>
    <recommendedName>
        <fullName evidence="5">Peptidase S8/S53 domain-containing protein</fullName>
    </recommendedName>
</protein>
<name>A0A1G5J0J1_9FIRM</name>
<dbReference type="InterPro" id="IPR015500">
    <property type="entry name" value="Peptidase_S8_subtilisin-rel"/>
</dbReference>
<dbReference type="GO" id="GO:0004252">
    <property type="term" value="F:serine-type endopeptidase activity"/>
    <property type="evidence" value="ECO:0007669"/>
    <property type="project" value="InterPro"/>
</dbReference>
<keyword evidence="7" id="KW-1185">Reference proteome</keyword>
<organism evidence="6 7">
    <name type="scientific">Alkaliphilus peptidifermentans DSM 18978</name>
    <dbReference type="NCBI Taxonomy" id="1120976"/>
    <lineage>
        <taxon>Bacteria</taxon>
        <taxon>Bacillati</taxon>
        <taxon>Bacillota</taxon>
        <taxon>Clostridia</taxon>
        <taxon>Peptostreptococcales</taxon>
        <taxon>Natronincolaceae</taxon>
        <taxon>Alkaliphilus</taxon>
    </lineage>
</organism>
<evidence type="ECO:0000256" key="3">
    <source>
        <dbReference type="ARBA" id="ARBA00022825"/>
    </source>
</evidence>
<keyword evidence="4" id="KW-0472">Membrane</keyword>
<dbReference type="InterPro" id="IPR022398">
    <property type="entry name" value="Peptidase_S8_His-AS"/>
</dbReference>